<dbReference type="Pfam" id="PF01494">
    <property type="entry name" value="FAD_binding_3"/>
    <property type="match status" value="1"/>
</dbReference>
<dbReference type="InterPro" id="IPR002938">
    <property type="entry name" value="FAD-bd"/>
</dbReference>
<dbReference type="InterPro" id="IPR036188">
    <property type="entry name" value="FAD/NAD-bd_sf"/>
</dbReference>
<dbReference type="PANTHER" id="PTHR42685:SF19">
    <property type="entry name" value="POSSIBLE OXIDOREDUCTASE"/>
    <property type="match status" value="1"/>
</dbReference>
<dbReference type="EMBL" id="JBHSKD010000027">
    <property type="protein sequence ID" value="MFC5179375.1"/>
    <property type="molecule type" value="Genomic_DNA"/>
</dbReference>
<evidence type="ECO:0000313" key="3">
    <source>
        <dbReference type="Proteomes" id="UP001596087"/>
    </source>
</evidence>
<accession>A0ABW0BPP2</accession>
<proteinExistence type="predicted"/>
<evidence type="ECO:0000259" key="1">
    <source>
        <dbReference type="Pfam" id="PF01494"/>
    </source>
</evidence>
<organism evidence="2 3">
    <name type="scientific">Nocardioides taihuensis</name>
    <dbReference type="NCBI Taxonomy" id="1835606"/>
    <lineage>
        <taxon>Bacteria</taxon>
        <taxon>Bacillati</taxon>
        <taxon>Actinomycetota</taxon>
        <taxon>Actinomycetes</taxon>
        <taxon>Propionibacteriales</taxon>
        <taxon>Nocardioidaceae</taxon>
        <taxon>Nocardioides</taxon>
    </lineage>
</organism>
<dbReference type="Proteomes" id="UP001596087">
    <property type="component" value="Unassembled WGS sequence"/>
</dbReference>
<comment type="caution">
    <text evidence="2">The sequence shown here is derived from an EMBL/GenBank/DDBJ whole genome shotgun (WGS) entry which is preliminary data.</text>
</comment>
<dbReference type="Gene3D" id="3.50.50.60">
    <property type="entry name" value="FAD/NAD(P)-binding domain"/>
    <property type="match status" value="1"/>
</dbReference>
<reference evidence="3" key="1">
    <citation type="journal article" date="2019" name="Int. J. Syst. Evol. Microbiol.">
        <title>The Global Catalogue of Microorganisms (GCM) 10K type strain sequencing project: providing services to taxonomists for standard genome sequencing and annotation.</title>
        <authorList>
            <consortium name="The Broad Institute Genomics Platform"/>
            <consortium name="The Broad Institute Genome Sequencing Center for Infectious Disease"/>
            <person name="Wu L."/>
            <person name="Ma J."/>
        </authorList>
    </citation>
    <scope>NUCLEOTIDE SEQUENCE [LARGE SCALE GENOMIC DNA]</scope>
    <source>
        <strain evidence="3">DFY41</strain>
    </source>
</reference>
<dbReference type="SUPFAM" id="SSF51905">
    <property type="entry name" value="FAD/NAD(P)-binding domain"/>
    <property type="match status" value="1"/>
</dbReference>
<dbReference type="InterPro" id="IPR050407">
    <property type="entry name" value="Geranylgeranyl_reductase"/>
</dbReference>
<dbReference type="EC" id="1.-.-.-" evidence="2"/>
<protein>
    <submittedName>
        <fullName evidence="2">NAD(P)/FAD-dependent oxidoreductase</fullName>
        <ecNumber evidence="2">1.-.-.-</ecNumber>
    </submittedName>
</protein>
<dbReference type="RefSeq" id="WP_378593451.1">
    <property type="nucleotide sequence ID" value="NZ_JBHSKD010000027.1"/>
</dbReference>
<feature type="domain" description="FAD-binding" evidence="1">
    <location>
        <begin position="4"/>
        <end position="59"/>
    </location>
</feature>
<evidence type="ECO:0000313" key="2">
    <source>
        <dbReference type="EMBL" id="MFC5179375.1"/>
    </source>
</evidence>
<dbReference type="PANTHER" id="PTHR42685">
    <property type="entry name" value="GERANYLGERANYL DIPHOSPHATE REDUCTASE"/>
    <property type="match status" value="1"/>
</dbReference>
<dbReference type="PRINTS" id="PR00420">
    <property type="entry name" value="RNGMNOXGNASE"/>
</dbReference>
<gene>
    <name evidence="2" type="ORF">ACFPGP_22025</name>
</gene>
<keyword evidence="3" id="KW-1185">Reference proteome</keyword>
<name>A0ABW0BPP2_9ACTN</name>
<keyword evidence="2" id="KW-0560">Oxidoreductase</keyword>
<dbReference type="GO" id="GO:0016491">
    <property type="term" value="F:oxidoreductase activity"/>
    <property type="evidence" value="ECO:0007669"/>
    <property type="project" value="UniProtKB-KW"/>
</dbReference>
<sequence length="343" mass="35527">MRDLVVVGGGPVGLATALLAVRAGIDVEVRERRPGVVDKACGEGLMPGAVALLAELGISPPGHRVDGIRYLAGDRSVDAPFTHGPGLGVRRTALHARLREAIADAGVPVVERGVHDVRPVPGGVDVDGERAGWVVAADGLHSTVRRGLGLDVPVRRGRRYGLRVHVPLAPWTSLVEVHWGHLGEAYVTPVADDCVGVAVLTTRPGPFPELLAAFPALADRLRGAALGRVLGAGPLRQRARARSAGRVLLVGDAAGYVDALTGEGIAGGLAQAGLAVRCVAADDPTSYEKEARRLTRRHDLLTAGLLAVSRTPARRAVVPAADLLPGVFRGIVDQLARPAGSAA</sequence>